<dbReference type="InterPro" id="IPR001373">
    <property type="entry name" value="Cullin_N"/>
</dbReference>
<dbReference type="Pfam" id="PF00888">
    <property type="entry name" value="Cullin"/>
    <property type="match status" value="1"/>
</dbReference>
<organism evidence="2 3">
    <name type="scientific">Cinchona calisaya</name>
    <dbReference type="NCBI Taxonomy" id="153742"/>
    <lineage>
        <taxon>Eukaryota</taxon>
        <taxon>Viridiplantae</taxon>
        <taxon>Streptophyta</taxon>
        <taxon>Embryophyta</taxon>
        <taxon>Tracheophyta</taxon>
        <taxon>Spermatophyta</taxon>
        <taxon>Magnoliopsida</taxon>
        <taxon>eudicotyledons</taxon>
        <taxon>Gunneridae</taxon>
        <taxon>Pentapetalae</taxon>
        <taxon>asterids</taxon>
        <taxon>lamiids</taxon>
        <taxon>Gentianales</taxon>
        <taxon>Rubiaceae</taxon>
        <taxon>Cinchonoideae</taxon>
        <taxon>Cinchoneae</taxon>
        <taxon>Cinchona</taxon>
    </lineage>
</organism>
<dbReference type="Gene3D" id="3.80.10.10">
    <property type="entry name" value="Ribonuclease Inhibitor"/>
    <property type="match status" value="1"/>
</dbReference>
<evidence type="ECO:0000313" key="2">
    <source>
        <dbReference type="EMBL" id="KAL3501787.1"/>
    </source>
</evidence>
<feature type="domain" description="Cullin N-terminal" evidence="1">
    <location>
        <begin position="4"/>
        <end position="52"/>
    </location>
</feature>
<dbReference type="Proteomes" id="UP001630127">
    <property type="component" value="Unassembled WGS sequence"/>
</dbReference>
<evidence type="ECO:0000313" key="3">
    <source>
        <dbReference type="Proteomes" id="UP001630127"/>
    </source>
</evidence>
<proteinExistence type="predicted"/>
<reference evidence="2 3" key="1">
    <citation type="submission" date="2024-11" db="EMBL/GenBank/DDBJ databases">
        <title>A near-complete genome assembly of Cinchona calisaya.</title>
        <authorList>
            <person name="Lian D.C."/>
            <person name="Zhao X.W."/>
            <person name="Wei L."/>
        </authorList>
    </citation>
    <scope>NUCLEOTIDE SEQUENCE [LARGE SCALE GENOMIC DNA]</scope>
    <source>
        <tissue evidence="2">Nenye</tissue>
    </source>
</reference>
<dbReference type="InterPro" id="IPR036317">
    <property type="entry name" value="Cullin_homology_sf"/>
</dbReference>
<dbReference type="InterPro" id="IPR032675">
    <property type="entry name" value="LRR_dom_sf"/>
</dbReference>
<dbReference type="SUPFAM" id="SSF75632">
    <property type="entry name" value="Cullin homology domain"/>
    <property type="match status" value="1"/>
</dbReference>
<evidence type="ECO:0000259" key="1">
    <source>
        <dbReference type="Pfam" id="PF00888"/>
    </source>
</evidence>
<accession>A0ABD2Y5U0</accession>
<dbReference type="PANTHER" id="PTHR15140:SF37">
    <property type="entry name" value="UBIQUITIN-LIKE DOMAIN-CONTAINING PROTEIN"/>
    <property type="match status" value="1"/>
</dbReference>
<dbReference type="EMBL" id="JBJUIK010000015">
    <property type="protein sequence ID" value="KAL3501787.1"/>
    <property type="molecule type" value="Genomic_DNA"/>
</dbReference>
<dbReference type="PANTHER" id="PTHR15140">
    <property type="entry name" value="TUBULIN-SPECIFIC CHAPERONE E"/>
    <property type="match status" value="1"/>
</dbReference>
<sequence>MNLNPRCPEYVSLFVDWKLQKGLKGASEEKDVETILDKVMILFGIFAYFQEKEHPSDKQPANSKPFCQLTSPYLTTKSHRRISSAAIPISQRDFNLFLASFPRLRQHSQNYERRGFLSQTLEEISSIQPKEDEDLAFGNFCLDRAPKLKHSRESSVRQEDVLSLNAIHESLEQTLREAYSIKRKRGENIGFTDFQLGIEKQQHLIFNLDKCADVQLLPSIPHLRSFIWLTLGSDFIPVNWEAASTDHFPCLEHLVLRSCKSLKEIPSDVRSCILKRIELYYCSESAEKSARVFHEQIGVPEVITRGDW</sequence>
<keyword evidence="3" id="KW-1185">Reference proteome</keyword>
<protein>
    <recommendedName>
        <fullName evidence="1">Cullin N-terminal domain-containing protein</fullName>
    </recommendedName>
</protein>
<name>A0ABD2Y5U0_9GENT</name>
<gene>
    <name evidence="2" type="ORF">ACH5RR_036236</name>
</gene>
<comment type="caution">
    <text evidence="2">The sequence shown here is derived from an EMBL/GenBank/DDBJ whole genome shotgun (WGS) entry which is preliminary data.</text>
</comment>
<dbReference type="AlphaFoldDB" id="A0ABD2Y5U0"/>